<evidence type="ECO:0000259" key="6">
    <source>
        <dbReference type="PROSITE" id="PS51910"/>
    </source>
</evidence>
<comment type="caution">
    <text evidence="7">The sequence shown here is derived from an EMBL/GenBank/DDBJ whole genome shotgun (WGS) entry which is preliminary data.</text>
</comment>
<dbReference type="Gene3D" id="3.20.20.80">
    <property type="entry name" value="Glycosidases"/>
    <property type="match status" value="1"/>
</dbReference>
<dbReference type="PANTHER" id="PTHR46066">
    <property type="entry name" value="CHITINASE DOMAIN-CONTAINING PROTEIN 1 FAMILY MEMBER"/>
    <property type="match status" value="1"/>
</dbReference>
<dbReference type="PROSITE" id="PS01095">
    <property type="entry name" value="GH18_1"/>
    <property type="match status" value="1"/>
</dbReference>
<feature type="signal peptide" evidence="5">
    <location>
        <begin position="1"/>
        <end position="23"/>
    </location>
</feature>
<dbReference type="PROSITE" id="PS51910">
    <property type="entry name" value="GH18_2"/>
    <property type="match status" value="1"/>
</dbReference>
<dbReference type="InterPro" id="IPR001223">
    <property type="entry name" value="Glyco_hydro18_cat"/>
</dbReference>
<evidence type="ECO:0000256" key="3">
    <source>
        <dbReference type="RuleBase" id="RU000489"/>
    </source>
</evidence>
<dbReference type="SMART" id="SM00636">
    <property type="entry name" value="Glyco_18"/>
    <property type="match status" value="1"/>
</dbReference>
<dbReference type="Proteomes" id="UP000178601">
    <property type="component" value="Unassembled WGS sequence"/>
</dbReference>
<dbReference type="GO" id="GO:0004553">
    <property type="term" value="F:hydrolase activity, hydrolyzing O-glycosyl compounds"/>
    <property type="evidence" value="ECO:0007669"/>
    <property type="project" value="InterPro"/>
</dbReference>
<evidence type="ECO:0000256" key="5">
    <source>
        <dbReference type="SAM" id="SignalP"/>
    </source>
</evidence>
<dbReference type="GO" id="GO:0005975">
    <property type="term" value="P:carbohydrate metabolic process"/>
    <property type="evidence" value="ECO:0007669"/>
    <property type="project" value="InterPro"/>
</dbReference>
<evidence type="ECO:0000313" key="8">
    <source>
        <dbReference type="Proteomes" id="UP000178601"/>
    </source>
</evidence>
<keyword evidence="5" id="KW-0732">Signal</keyword>
<keyword evidence="1 3" id="KW-0378">Hydrolase</keyword>
<evidence type="ECO:0000313" key="7">
    <source>
        <dbReference type="EMBL" id="OGG91060.1"/>
    </source>
</evidence>
<reference evidence="7 8" key="1">
    <citation type="journal article" date="2016" name="Nat. Commun.">
        <title>Thousands of microbial genomes shed light on interconnected biogeochemical processes in an aquifer system.</title>
        <authorList>
            <person name="Anantharaman K."/>
            <person name="Brown C.T."/>
            <person name="Hug L.A."/>
            <person name="Sharon I."/>
            <person name="Castelle C.J."/>
            <person name="Probst A.J."/>
            <person name="Thomas B.C."/>
            <person name="Singh A."/>
            <person name="Wilkins M.J."/>
            <person name="Karaoz U."/>
            <person name="Brodie E.L."/>
            <person name="Williams K.H."/>
            <person name="Hubbard S.S."/>
            <person name="Banfield J.F."/>
        </authorList>
    </citation>
    <scope>NUCLEOTIDE SEQUENCE [LARGE SCALE GENOMIC DNA]</scope>
</reference>
<dbReference type="EMBL" id="MFMQ01000070">
    <property type="protein sequence ID" value="OGG91060.1"/>
    <property type="molecule type" value="Genomic_DNA"/>
</dbReference>
<proteinExistence type="inferred from homology"/>
<dbReference type="InterPro" id="IPR001579">
    <property type="entry name" value="Glyco_hydro_18_chit_AS"/>
</dbReference>
<dbReference type="InterPro" id="IPR011583">
    <property type="entry name" value="Chitinase_II/V-like_cat"/>
</dbReference>
<dbReference type="InterPro" id="IPR029070">
    <property type="entry name" value="Chitinase_insertion_sf"/>
</dbReference>
<dbReference type="SUPFAM" id="SSF51445">
    <property type="entry name" value="(Trans)glycosidases"/>
    <property type="match status" value="1"/>
</dbReference>
<dbReference type="AlphaFoldDB" id="A0A1F6FYW6"/>
<evidence type="ECO:0000256" key="2">
    <source>
        <dbReference type="ARBA" id="ARBA00023295"/>
    </source>
</evidence>
<name>A0A1F6FYW6_9BACT</name>
<feature type="domain" description="GH18" evidence="6">
    <location>
        <begin position="27"/>
        <end position="399"/>
    </location>
</feature>
<sequence length="399" mass="44485">MYMRYIYGFLCALVFLTPGAASAATIFEVTGWIPYWRSATGTADVMPNLSKLTEVNPFIYTLKSDGTFLDNGSMDQEPWISFIAAAKAQKVRVIPTIMTSNSQLLHDILSNTKKRIALEDRITALVKQNNFDGIDIDFEGKRAADKDYFSTFLKGLYQRMGKKWVMCTIESRTPLADRYYGTDIPADASIFANDLKEINKYCDRVRIMAYDQQDVDQALARQAASSSQLYGPVGDPAWVEKVVNLMSKDIKKSKILIGIPTYGYEYSVTAYANNEYVYDILWTFNPGYASSTASQYGIVPQRAPWGEMAFTYLPSQYSATTSPVSGSFIHALATVAVASTFATTNNSHTDFRYIVWPDAQAIADKIALAKRLGVRGVAIFKFDGGEDPNMWNVLNGVKK</sequence>
<comment type="similarity">
    <text evidence="4">Belongs to the glycosyl hydrolase 18 family.</text>
</comment>
<organism evidence="7 8">
    <name type="scientific">Candidatus Kaiserbacteria bacterium RIFCSPLOWO2_12_FULL_53_8</name>
    <dbReference type="NCBI Taxonomy" id="1798529"/>
    <lineage>
        <taxon>Bacteria</taxon>
        <taxon>Candidatus Kaiseribacteriota</taxon>
    </lineage>
</organism>
<protein>
    <recommendedName>
        <fullName evidence="6">GH18 domain-containing protein</fullName>
    </recommendedName>
</protein>
<dbReference type="InterPro" id="IPR017853">
    <property type="entry name" value="GH"/>
</dbReference>
<dbReference type="PANTHER" id="PTHR46066:SF2">
    <property type="entry name" value="CHITINASE DOMAIN-CONTAINING PROTEIN 1"/>
    <property type="match status" value="1"/>
</dbReference>
<evidence type="ECO:0000256" key="1">
    <source>
        <dbReference type="ARBA" id="ARBA00022801"/>
    </source>
</evidence>
<dbReference type="GO" id="GO:0008061">
    <property type="term" value="F:chitin binding"/>
    <property type="evidence" value="ECO:0007669"/>
    <property type="project" value="InterPro"/>
</dbReference>
<gene>
    <name evidence="7" type="ORF">A3H16_03175</name>
</gene>
<feature type="chain" id="PRO_5009524440" description="GH18 domain-containing protein" evidence="5">
    <location>
        <begin position="24"/>
        <end position="399"/>
    </location>
</feature>
<dbReference type="Pfam" id="PF00704">
    <property type="entry name" value="Glyco_hydro_18"/>
    <property type="match status" value="1"/>
</dbReference>
<accession>A0A1F6FYW6</accession>
<evidence type="ECO:0000256" key="4">
    <source>
        <dbReference type="RuleBase" id="RU004453"/>
    </source>
</evidence>
<keyword evidence="2 3" id="KW-0326">Glycosidase</keyword>
<dbReference type="Gene3D" id="3.10.50.10">
    <property type="match status" value="1"/>
</dbReference>